<dbReference type="AlphaFoldDB" id="W9CMD0"/>
<feature type="region of interest" description="Disordered" evidence="1">
    <location>
        <begin position="490"/>
        <end position="543"/>
    </location>
</feature>
<feature type="compositionally biased region" description="Low complexity" evidence="1">
    <location>
        <begin position="515"/>
        <end position="533"/>
    </location>
</feature>
<dbReference type="EMBL" id="AYSA01000169">
    <property type="protein sequence ID" value="ESZ95685.1"/>
    <property type="molecule type" value="Genomic_DNA"/>
</dbReference>
<reference evidence="2 3" key="1">
    <citation type="journal article" date="2014" name="Genome Announc.">
        <title>Draft genome sequence of Sclerotinia borealis, a psychrophilic plant pathogenic fungus.</title>
        <authorList>
            <person name="Mardanov A.V."/>
            <person name="Beletsky A.V."/>
            <person name="Kadnikov V.V."/>
            <person name="Ignatov A.N."/>
            <person name="Ravin N.V."/>
        </authorList>
    </citation>
    <scope>NUCLEOTIDE SEQUENCE [LARGE SCALE GENOMIC DNA]</scope>
    <source>
        <strain evidence="3">F-4157</strain>
    </source>
</reference>
<evidence type="ECO:0000313" key="3">
    <source>
        <dbReference type="Proteomes" id="UP000019487"/>
    </source>
</evidence>
<gene>
    <name evidence="2" type="ORF">SBOR_3905</name>
</gene>
<keyword evidence="3" id="KW-1185">Reference proteome</keyword>
<evidence type="ECO:0000313" key="2">
    <source>
        <dbReference type="EMBL" id="ESZ95685.1"/>
    </source>
</evidence>
<evidence type="ECO:0000256" key="1">
    <source>
        <dbReference type="SAM" id="MobiDB-lite"/>
    </source>
</evidence>
<comment type="caution">
    <text evidence="2">The sequence shown here is derived from an EMBL/GenBank/DDBJ whole genome shotgun (WGS) entry which is preliminary data.</text>
</comment>
<feature type="compositionally biased region" description="Polar residues" evidence="1">
    <location>
        <begin position="494"/>
        <end position="503"/>
    </location>
</feature>
<name>W9CMD0_SCLBF</name>
<dbReference type="OrthoDB" id="4749037at2759"/>
<protein>
    <submittedName>
        <fullName evidence="2">Uncharacterized protein</fullName>
    </submittedName>
</protein>
<dbReference type="HOGENOM" id="CLU_485690_0_0_1"/>
<sequence length="543" mass="60402">MSSVVVSDVGPIRLNVETGPVPISKDGANSIKITSLGSEAVASESKNSSDYRYLMVQHRHDLNPNSSHKRSHQNPETIAPLTHRAVTATIKNPYTCRVTTYTYNEYEPTGAIPIIGFARQLAPQDIELPASRPNEPEEPWMRFPPPADSAYTELGREVEKEYDPHPYDTFDIALDGAGLAIKNTPSPDVPVKSAHTGRRQSTGNMAATGIDFTQNSWIDFEPSVIGEIYSGVEQKADFIRNMDEGAQIEYCKKCKERHIPPGSPITLPERDPCGSYLPEWFPTEGIQKPWYHFKQMINNWVCLVEIEQGYTHNEDPARHFWNLEYHDHHEKWKQIGRIAGQGGWWKCKNGLDATYAERSCRVCTSRDAIEREIEVQLYKQKQTVAQSKAGIENWITNMVKEGGRRDKEAVLATWLANGIPQHYGPPVSRHGIYQVTKGGHPITGVLVPEKRHHLLPEQMFSEKLFKDNAHPPSASQSIDEALNIVVSKGDMESPVSSNTSPTTGIPDAPKIFTRDSGLGSSDGSDPSPGAEPSVAPFADFKKA</sequence>
<accession>W9CMD0</accession>
<proteinExistence type="predicted"/>
<dbReference type="Proteomes" id="UP000019487">
    <property type="component" value="Unassembled WGS sequence"/>
</dbReference>
<organism evidence="2 3">
    <name type="scientific">Sclerotinia borealis (strain F-4128)</name>
    <dbReference type="NCBI Taxonomy" id="1432307"/>
    <lineage>
        <taxon>Eukaryota</taxon>
        <taxon>Fungi</taxon>
        <taxon>Dikarya</taxon>
        <taxon>Ascomycota</taxon>
        <taxon>Pezizomycotina</taxon>
        <taxon>Leotiomycetes</taxon>
        <taxon>Helotiales</taxon>
        <taxon>Sclerotiniaceae</taxon>
        <taxon>Sclerotinia</taxon>
    </lineage>
</organism>